<name>A0AAP0PE75_9MAGN</name>
<dbReference type="PANTHER" id="PTHR35099:SF2">
    <property type="entry name" value="OS02G0182700 PROTEIN"/>
    <property type="match status" value="1"/>
</dbReference>
<protein>
    <submittedName>
        <fullName evidence="2">Uncharacterized protein</fullName>
    </submittedName>
</protein>
<feature type="compositionally biased region" description="Pro residues" evidence="1">
    <location>
        <begin position="87"/>
        <end position="99"/>
    </location>
</feature>
<keyword evidence="3" id="KW-1185">Reference proteome</keyword>
<comment type="caution">
    <text evidence="2">The sequence shown here is derived from an EMBL/GenBank/DDBJ whole genome shotgun (WGS) entry which is preliminary data.</text>
</comment>
<accession>A0AAP0PE75</accession>
<organism evidence="2 3">
    <name type="scientific">Stephania yunnanensis</name>
    <dbReference type="NCBI Taxonomy" id="152371"/>
    <lineage>
        <taxon>Eukaryota</taxon>
        <taxon>Viridiplantae</taxon>
        <taxon>Streptophyta</taxon>
        <taxon>Embryophyta</taxon>
        <taxon>Tracheophyta</taxon>
        <taxon>Spermatophyta</taxon>
        <taxon>Magnoliopsida</taxon>
        <taxon>Ranunculales</taxon>
        <taxon>Menispermaceae</taxon>
        <taxon>Menispermoideae</taxon>
        <taxon>Cissampelideae</taxon>
        <taxon>Stephania</taxon>
    </lineage>
</organism>
<proteinExistence type="predicted"/>
<evidence type="ECO:0000313" key="3">
    <source>
        <dbReference type="Proteomes" id="UP001420932"/>
    </source>
</evidence>
<dbReference type="EMBL" id="JBBNAF010000005">
    <property type="protein sequence ID" value="KAK9141803.1"/>
    <property type="molecule type" value="Genomic_DNA"/>
</dbReference>
<evidence type="ECO:0000256" key="1">
    <source>
        <dbReference type="SAM" id="MobiDB-lite"/>
    </source>
</evidence>
<gene>
    <name evidence="2" type="ORF">Syun_011203</name>
</gene>
<feature type="compositionally biased region" description="Basic residues" evidence="1">
    <location>
        <begin position="115"/>
        <end position="133"/>
    </location>
</feature>
<sequence length="133" mass="14846">MMEEEEYCWVEAAMEDDAVVAEQLLRLKPPKTMEAVEWGVRQPRSRHVQHQSSHRSSKKEVGDSTTRGSPTTPLSWSGDSYDDSALPPRPPPPPPPPLPAFRSIKGAGGSDASNRKTRKRRHSRNLKKKSACC</sequence>
<feature type="compositionally biased region" description="Polar residues" evidence="1">
    <location>
        <begin position="63"/>
        <end position="78"/>
    </location>
</feature>
<dbReference type="AlphaFoldDB" id="A0AAP0PE75"/>
<dbReference type="Proteomes" id="UP001420932">
    <property type="component" value="Unassembled WGS sequence"/>
</dbReference>
<dbReference type="PANTHER" id="PTHR35099">
    <property type="entry name" value="OS02G0182700 PROTEIN"/>
    <property type="match status" value="1"/>
</dbReference>
<feature type="compositionally biased region" description="Basic residues" evidence="1">
    <location>
        <begin position="43"/>
        <end position="57"/>
    </location>
</feature>
<feature type="region of interest" description="Disordered" evidence="1">
    <location>
        <begin position="29"/>
        <end position="133"/>
    </location>
</feature>
<evidence type="ECO:0000313" key="2">
    <source>
        <dbReference type="EMBL" id="KAK9141803.1"/>
    </source>
</evidence>
<reference evidence="2 3" key="1">
    <citation type="submission" date="2024-01" db="EMBL/GenBank/DDBJ databases">
        <title>Genome assemblies of Stephania.</title>
        <authorList>
            <person name="Yang L."/>
        </authorList>
    </citation>
    <scope>NUCLEOTIDE SEQUENCE [LARGE SCALE GENOMIC DNA]</scope>
    <source>
        <strain evidence="2">YNDBR</strain>
        <tissue evidence="2">Leaf</tissue>
    </source>
</reference>